<reference evidence="4" key="1">
    <citation type="submission" date="2020-08" db="EMBL/GenBank/DDBJ databases">
        <title>Genome public.</title>
        <authorList>
            <person name="Liu C."/>
            <person name="Sun Q."/>
        </authorList>
    </citation>
    <scope>NUCLEOTIDE SEQUENCE</scope>
    <source>
        <strain evidence="4">BX7</strain>
    </source>
</reference>
<protein>
    <submittedName>
        <fullName evidence="4">Glucosamine-6-phosphate deaminase</fullName>
    </submittedName>
</protein>
<dbReference type="PANTHER" id="PTHR11280">
    <property type="entry name" value="GLUCOSAMINE-6-PHOSPHATE ISOMERASE"/>
    <property type="match status" value="1"/>
</dbReference>
<dbReference type="GO" id="GO:0042802">
    <property type="term" value="F:identical protein binding"/>
    <property type="evidence" value="ECO:0007669"/>
    <property type="project" value="TreeGrafter"/>
</dbReference>
<feature type="domain" description="Glucosamine/galactosamine-6-phosphate isomerase" evidence="3">
    <location>
        <begin position="13"/>
        <end position="223"/>
    </location>
</feature>
<dbReference type="Proteomes" id="UP000620366">
    <property type="component" value="Unassembled WGS sequence"/>
</dbReference>
<evidence type="ECO:0000256" key="2">
    <source>
        <dbReference type="ARBA" id="ARBA00023277"/>
    </source>
</evidence>
<dbReference type="InterPro" id="IPR037171">
    <property type="entry name" value="NagB/RpiA_transferase-like"/>
</dbReference>
<dbReference type="PANTHER" id="PTHR11280:SF5">
    <property type="entry name" value="GLUCOSAMINE-6-PHOSPHATE ISOMERASE"/>
    <property type="match status" value="1"/>
</dbReference>
<dbReference type="RefSeq" id="WP_249300500.1">
    <property type="nucleotide sequence ID" value="NZ_JACRSP010000003.1"/>
</dbReference>
<evidence type="ECO:0000259" key="3">
    <source>
        <dbReference type="Pfam" id="PF01182"/>
    </source>
</evidence>
<dbReference type="GO" id="GO:0004342">
    <property type="term" value="F:glucosamine-6-phosphate deaminase activity"/>
    <property type="evidence" value="ECO:0007669"/>
    <property type="project" value="InterPro"/>
</dbReference>
<dbReference type="GO" id="GO:0006043">
    <property type="term" value="P:glucosamine catabolic process"/>
    <property type="evidence" value="ECO:0007669"/>
    <property type="project" value="TreeGrafter"/>
</dbReference>
<dbReference type="GO" id="GO:0006046">
    <property type="term" value="P:N-acetylglucosamine catabolic process"/>
    <property type="evidence" value="ECO:0007669"/>
    <property type="project" value="TreeGrafter"/>
</dbReference>
<dbReference type="SUPFAM" id="SSF100950">
    <property type="entry name" value="NagB/RpiA/CoA transferase-like"/>
    <property type="match status" value="1"/>
</dbReference>
<proteinExistence type="predicted"/>
<dbReference type="GO" id="GO:0005975">
    <property type="term" value="P:carbohydrate metabolic process"/>
    <property type="evidence" value="ECO:0007669"/>
    <property type="project" value="InterPro"/>
</dbReference>
<evidence type="ECO:0000256" key="1">
    <source>
        <dbReference type="ARBA" id="ARBA00022801"/>
    </source>
</evidence>
<organism evidence="4 5">
    <name type="scientific">Feifania hominis</name>
    <dbReference type="NCBI Taxonomy" id="2763660"/>
    <lineage>
        <taxon>Bacteria</taxon>
        <taxon>Bacillati</taxon>
        <taxon>Bacillota</taxon>
        <taxon>Clostridia</taxon>
        <taxon>Eubacteriales</taxon>
        <taxon>Feifaniaceae</taxon>
        <taxon>Feifania</taxon>
    </lineage>
</organism>
<dbReference type="GO" id="GO:0019262">
    <property type="term" value="P:N-acetylneuraminate catabolic process"/>
    <property type="evidence" value="ECO:0007669"/>
    <property type="project" value="TreeGrafter"/>
</dbReference>
<keyword evidence="1" id="KW-0378">Hydrolase</keyword>
<dbReference type="GO" id="GO:0005737">
    <property type="term" value="C:cytoplasm"/>
    <property type="evidence" value="ECO:0007669"/>
    <property type="project" value="TreeGrafter"/>
</dbReference>
<keyword evidence="5" id="KW-1185">Reference proteome</keyword>
<dbReference type="EMBL" id="JACRSP010000003">
    <property type="protein sequence ID" value="MBC8536662.1"/>
    <property type="molecule type" value="Genomic_DNA"/>
</dbReference>
<keyword evidence="2" id="KW-0119">Carbohydrate metabolism</keyword>
<dbReference type="CDD" id="cd01399">
    <property type="entry name" value="GlcN6P_deaminase"/>
    <property type="match status" value="1"/>
</dbReference>
<evidence type="ECO:0000313" key="4">
    <source>
        <dbReference type="EMBL" id="MBC8536662.1"/>
    </source>
</evidence>
<dbReference type="InterPro" id="IPR004547">
    <property type="entry name" value="Glucosamine6P_isomerase"/>
</dbReference>
<gene>
    <name evidence="4" type="ORF">H8695_08195</name>
</gene>
<evidence type="ECO:0000313" key="5">
    <source>
        <dbReference type="Proteomes" id="UP000620366"/>
    </source>
</evidence>
<sequence length="250" mass="26865">MKLIVTGSFDESSRHVAARFAEVIREKPDALIGCATGSSTVGIYRHLAAQYEAGTLDFAKVRTVNVDEYMGIGPGHGQSFAHFMAEHFFTRVNLAPENCYLVDGAGDPAGETARFRAFLGGNRMDILMLGIGTNGHVGFNEPAPVFTAGAHVVALAEDTIRANSRFFQDESEVPRHAMTMGIGDIAKARRVCLIASGAAKADAVRRLFADDNIDPRLPCTILKACPDAEVVIDRELAQAAGLIQTQEESN</sequence>
<name>A0A926DF28_9FIRM</name>
<dbReference type="Gene3D" id="3.40.50.1360">
    <property type="match status" value="1"/>
</dbReference>
<dbReference type="AlphaFoldDB" id="A0A926DF28"/>
<dbReference type="Pfam" id="PF01182">
    <property type="entry name" value="Glucosamine_iso"/>
    <property type="match status" value="1"/>
</dbReference>
<dbReference type="InterPro" id="IPR006148">
    <property type="entry name" value="Glc/Gal-6P_isomerase"/>
</dbReference>
<accession>A0A926DF28</accession>
<comment type="caution">
    <text evidence="4">The sequence shown here is derived from an EMBL/GenBank/DDBJ whole genome shotgun (WGS) entry which is preliminary data.</text>
</comment>